<evidence type="ECO:0000313" key="2">
    <source>
        <dbReference type="Proteomes" id="UP000237082"/>
    </source>
</evidence>
<proteinExistence type="predicted"/>
<protein>
    <submittedName>
        <fullName evidence="1">Uncharacterized protein</fullName>
    </submittedName>
</protein>
<organism evidence="1 2">
    <name type="scientific">Chromobacterium alticapitis</name>
    <dbReference type="NCBI Taxonomy" id="2073169"/>
    <lineage>
        <taxon>Bacteria</taxon>
        <taxon>Pseudomonadati</taxon>
        <taxon>Pseudomonadota</taxon>
        <taxon>Betaproteobacteria</taxon>
        <taxon>Neisseriales</taxon>
        <taxon>Chromobacteriaceae</taxon>
        <taxon>Chromobacterium</taxon>
    </lineage>
</organism>
<reference evidence="2" key="1">
    <citation type="submission" date="2018-02" db="EMBL/GenBank/DDBJ databases">
        <authorList>
            <person name="O'Hara-Hanley K."/>
            <person name="Soby S."/>
        </authorList>
    </citation>
    <scope>NUCLEOTIDE SEQUENCE [LARGE SCALE GENOMIC DNA]</scope>
    <source>
        <strain evidence="2">MWU14-2602</strain>
    </source>
</reference>
<sequence>MDPMSWAVAYNERLSVIHYFKSNMAAFQQIADAATDPDVKARYVQAVQQMKRDGPIVESQMREYAGRAGVDDADFGHTVDPTQYAGYNKQGKGVRFPYVNLFASA</sequence>
<dbReference type="RefSeq" id="WP_103901805.1">
    <property type="nucleotide sequence ID" value="NZ_PQWB01000019.1"/>
</dbReference>
<accession>A0A2S5DIW3</accession>
<keyword evidence="2" id="KW-1185">Reference proteome</keyword>
<dbReference type="AlphaFoldDB" id="A0A2S5DIW3"/>
<dbReference type="EMBL" id="PQWB01000019">
    <property type="protein sequence ID" value="POZ62928.1"/>
    <property type="molecule type" value="Genomic_DNA"/>
</dbReference>
<dbReference type="Proteomes" id="UP000237082">
    <property type="component" value="Unassembled WGS sequence"/>
</dbReference>
<name>A0A2S5DIW3_9NEIS</name>
<comment type="caution">
    <text evidence="1">The sequence shown here is derived from an EMBL/GenBank/DDBJ whole genome shotgun (WGS) entry which is preliminary data.</text>
</comment>
<gene>
    <name evidence="1" type="ORF">C2I19_05980</name>
</gene>
<evidence type="ECO:0000313" key="1">
    <source>
        <dbReference type="EMBL" id="POZ62928.1"/>
    </source>
</evidence>
<dbReference type="OrthoDB" id="9916528at2"/>